<gene>
    <name evidence="2" type="ORF">C7S20_19290</name>
</gene>
<dbReference type="EMBL" id="CP028136">
    <property type="protein sequence ID" value="AVR47223.1"/>
    <property type="molecule type" value="Genomic_DNA"/>
</dbReference>
<dbReference type="AlphaFoldDB" id="A0A2R3ZA79"/>
<dbReference type="KEGG" id="grs:C7S20_19290"/>
<protein>
    <submittedName>
        <fullName evidence="2">Uncharacterized protein</fullName>
    </submittedName>
</protein>
<evidence type="ECO:0000256" key="1">
    <source>
        <dbReference type="SAM" id="MobiDB-lite"/>
    </source>
</evidence>
<dbReference type="Proteomes" id="UP000241507">
    <property type="component" value="Chromosome"/>
</dbReference>
<feature type="region of interest" description="Disordered" evidence="1">
    <location>
        <begin position="60"/>
        <end position="81"/>
    </location>
</feature>
<evidence type="ECO:0000313" key="2">
    <source>
        <dbReference type="EMBL" id="AVR47223.1"/>
    </source>
</evidence>
<accession>A0A2R3ZA79</accession>
<organism evidence="2 3">
    <name type="scientific">Christiangramia fulva</name>
    <dbReference type="NCBI Taxonomy" id="2126553"/>
    <lineage>
        <taxon>Bacteria</taxon>
        <taxon>Pseudomonadati</taxon>
        <taxon>Bacteroidota</taxon>
        <taxon>Flavobacteriia</taxon>
        <taxon>Flavobacteriales</taxon>
        <taxon>Flavobacteriaceae</taxon>
        <taxon>Christiangramia</taxon>
    </lineage>
</organism>
<proteinExistence type="predicted"/>
<sequence length="81" mass="9905">MNHYYLELREGEKVLKRRKTTFASELKDRRMLHFFKASHQEIYFKVSPFEEELFEEPKKEENEINRISISERSDRREPAGV</sequence>
<keyword evidence="3" id="KW-1185">Reference proteome</keyword>
<evidence type="ECO:0000313" key="3">
    <source>
        <dbReference type="Proteomes" id="UP000241507"/>
    </source>
</evidence>
<reference evidence="3" key="1">
    <citation type="submission" date="2018-03" db="EMBL/GenBank/DDBJ databases">
        <title>Gramella fulva sp. nov., isolated from a dry surface of tidal flat.</title>
        <authorList>
            <person name="Hwang S.H."/>
            <person name="Hwang W.M."/>
            <person name="Kang K."/>
            <person name="Ahn T.-Y."/>
        </authorList>
    </citation>
    <scope>NUCLEOTIDE SEQUENCE [LARGE SCALE GENOMIC DNA]</scope>
    <source>
        <strain evidence="3">SH35</strain>
    </source>
</reference>
<dbReference type="RefSeq" id="WP_107013989.1">
    <property type="nucleotide sequence ID" value="NZ_CP028136.1"/>
</dbReference>
<name>A0A2R3ZA79_9FLAO</name>